<comment type="subcellular location">
    <subcellularLocation>
        <location evidence="2">Nucleus</location>
    </subcellularLocation>
</comment>
<evidence type="ECO:0000256" key="3">
    <source>
        <dbReference type="ARBA" id="ARBA00004906"/>
    </source>
</evidence>
<keyword evidence="10 19" id="KW-0863">Zinc-finger</keyword>
<keyword evidence="7" id="KW-0808">Transferase</keyword>
<evidence type="ECO:0000256" key="17">
    <source>
        <dbReference type="ARBA" id="ARBA00074353"/>
    </source>
</evidence>
<evidence type="ECO:0000259" key="21">
    <source>
        <dbReference type="PROSITE" id="PS50089"/>
    </source>
</evidence>
<evidence type="ECO:0000256" key="12">
    <source>
        <dbReference type="ARBA" id="ARBA00022833"/>
    </source>
</evidence>
<evidence type="ECO:0000256" key="1">
    <source>
        <dbReference type="ARBA" id="ARBA00000900"/>
    </source>
</evidence>
<evidence type="ECO:0000313" key="24">
    <source>
        <dbReference type="Proteomes" id="UP000788993"/>
    </source>
</evidence>
<keyword evidence="14 20" id="KW-0234">DNA repair</keyword>
<dbReference type="GO" id="GO:0061630">
    <property type="term" value="F:ubiquitin protein ligase activity"/>
    <property type="evidence" value="ECO:0007669"/>
    <property type="project" value="UniProtKB-EC"/>
</dbReference>
<comment type="similarity">
    <text evidence="4">Belongs to the RAD18 family.</text>
</comment>
<comment type="pathway">
    <text evidence="3">Protein modification; protein ubiquitination.</text>
</comment>
<dbReference type="PROSITE" id="PS00518">
    <property type="entry name" value="ZF_RING_1"/>
    <property type="match status" value="1"/>
</dbReference>
<dbReference type="AlphaFoldDB" id="A0A9P8TF93"/>
<evidence type="ECO:0000256" key="13">
    <source>
        <dbReference type="ARBA" id="ARBA00023125"/>
    </source>
</evidence>
<dbReference type="PANTHER" id="PTHR14134:SF2">
    <property type="entry name" value="E3 UBIQUITIN-PROTEIN LIGASE RAD18"/>
    <property type="match status" value="1"/>
</dbReference>
<dbReference type="InterPro" id="IPR001841">
    <property type="entry name" value="Znf_RING"/>
</dbReference>
<feature type="domain" description="RING-type" evidence="21">
    <location>
        <begin position="34"/>
        <end position="72"/>
    </location>
</feature>
<organism evidence="23 24">
    <name type="scientific">Ogataea polymorpha</name>
    <dbReference type="NCBI Taxonomy" id="460523"/>
    <lineage>
        <taxon>Eukaryota</taxon>
        <taxon>Fungi</taxon>
        <taxon>Dikarya</taxon>
        <taxon>Ascomycota</taxon>
        <taxon>Saccharomycotina</taxon>
        <taxon>Pichiomycetes</taxon>
        <taxon>Pichiales</taxon>
        <taxon>Pichiaceae</taxon>
        <taxon>Ogataea</taxon>
    </lineage>
</organism>
<evidence type="ECO:0000256" key="6">
    <source>
        <dbReference type="ARBA" id="ARBA00015551"/>
    </source>
</evidence>
<feature type="domain" description="UBZ4-type" evidence="22">
    <location>
        <begin position="141"/>
        <end position="169"/>
    </location>
</feature>
<dbReference type="GO" id="GO:0006513">
    <property type="term" value="P:protein monoubiquitination"/>
    <property type="evidence" value="ECO:0007669"/>
    <property type="project" value="InterPro"/>
</dbReference>
<protein>
    <recommendedName>
        <fullName evidence="6">Postreplication repair E3 ubiquitin-protein ligase RAD18</fullName>
        <ecNumber evidence="5">2.3.2.27</ecNumber>
    </recommendedName>
    <alternativeName>
        <fullName evidence="17">Postreplication repair E3 ubiquitin-protein ligase rad18</fullName>
    </alternativeName>
    <alternativeName>
        <fullName evidence="16 18">RING-type E3 ubiquitin transferase RAD18</fullName>
    </alternativeName>
</protein>
<evidence type="ECO:0000259" key="22">
    <source>
        <dbReference type="PROSITE" id="PS51908"/>
    </source>
</evidence>
<keyword evidence="13" id="KW-0238">DNA-binding</keyword>
<evidence type="ECO:0000256" key="7">
    <source>
        <dbReference type="ARBA" id="ARBA00022679"/>
    </source>
</evidence>
<keyword evidence="15" id="KW-0539">Nucleus</keyword>
<reference evidence="23" key="1">
    <citation type="journal article" date="2021" name="Open Biol.">
        <title>Shared evolutionary footprints suggest mitochondrial oxidative damage underlies multiple complex I losses in fungi.</title>
        <authorList>
            <person name="Schikora-Tamarit M.A."/>
            <person name="Marcet-Houben M."/>
            <person name="Nosek J."/>
            <person name="Gabaldon T."/>
        </authorList>
    </citation>
    <scope>NUCLEOTIDE SEQUENCE</scope>
    <source>
        <strain evidence="23">NCAIM Y.01608</strain>
    </source>
</reference>
<dbReference type="InterPro" id="IPR017907">
    <property type="entry name" value="Znf_RING_CS"/>
</dbReference>
<dbReference type="GO" id="GO:0003697">
    <property type="term" value="F:single-stranded DNA binding"/>
    <property type="evidence" value="ECO:0007669"/>
    <property type="project" value="InterPro"/>
</dbReference>
<dbReference type="EMBL" id="JAEUBD010000146">
    <property type="protein sequence ID" value="KAH3676726.1"/>
    <property type="molecule type" value="Genomic_DNA"/>
</dbReference>
<evidence type="ECO:0000256" key="5">
    <source>
        <dbReference type="ARBA" id="ARBA00012483"/>
    </source>
</evidence>
<dbReference type="PROSITE" id="PS51908">
    <property type="entry name" value="ZF_UBZ4"/>
    <property type="match status" value="1"/>
</dbReference>
<keyword evidence="8" id="KW-0479">Metal-binding</keyword>
<dbReference type="GO" id="GO:0005634">
    <property type="term" value="C:nucleus"/>
    <property type="evidence" value="ECO:0007669"/>
    <property type="project" value="UniProtKB-SubCell"/>
</dbReference>
<name>A0A9P8TF93_9ASCO</name>
<evidence type="ECO:0000313" key="23">
    <source>
        <dbReference type="EMBL" id="KAH3676726.1"/>
    </source>
</evidence>
<dbReference type="InterPro" id="IPR006642">
    <property type="entry name" value="Rad18_UBZ4"/>
</dbReference>
<dbReference type="SUPFAM" id="SSF57850">
    <property type="entry name" value="RING/U-box"/>
    <property type="match status" value="1"/>
</dbReference>
<evidence type="ECO:0000256" key="2">
    <source>
        <dbReference type="ARBA" id="ARBA00004123"/>
    </source>
</evidence>
<evidence type="ECO:0000256" key="15">
    <source>
        <dbReference type="ARBA" id="ARBA00023242"/>
    </source>
</evidence>
<dbReference type="FunFam" id="3.30.40.10:FF:000172">
    <property type="entry name" value="E3 ubiquitin-protein ligase RAD18"/>
    <property type="match status" value="1"/>
</dbReference>
<evidence type="ECO:0000256" key="16">
    <source>
        <dbReference type="ARBA" id="ARBA00031783"/>
    </source>
</evidence>
<dbReference type="EC" id="2.3.2.27" evidence="5"/>
<evidence type="ECO:0000256" key="14">
    <source>
        <dbReference type="ARBA" id="ARBA00023204"/>
    </source>
</evidence>
<evidence type="ECO:0000256" key="8">
    <source>
        <dbReference type="ARBA" id="ARBA00022723"/>
    </source>
</evidence>
<reference evidence="23" key="2">
    <citation type="submission" date="2021-01" db="EMBL/GenBank/DDBJ databases">
        <authorList>
            <person name="Schikora-Tamarit M.A."/>
        </authorList>
    </citation>
    <scope>NUCLEOTIDE SEQUENCE</scope>
    <source>
        <strain evidence="23">NCAIM Y.01608</strain>
    </source>
</reference>
<dbReference type="Proteomes" id="UP000788993">
    <property type="component" value="Unassembled WGS sequence"/>
</dbReference>
<evidence type="ECO:0000256" key="4">
    <source>
        <dbReference type="ARBA" id="ARBA00009506"/>
    </source>
</evidence>
<dbReference type="PANTHER" id="PTHR14134">
    <property type="entry name" value="E3 UBIQUITIN-PROTEIN LIGASE RAD18"/>
    <property type="match status" value="1"/>
</dbReference>
<keyword evidence="11" id="KW-0833">Ubl conjugation pathway</keyword>
<comment type="catalytic activity">
    <reaction evidence="1">
        <text>S-ubiquitinyl-[E2 ubiquitin-conjugating enzyme]-L-cysteine + [acceptor protein]-L-lysine = [E2 ubiquitin-conjugating enzyme]-L-cysteine + N(6)-ubiquitinyl-[acceptor protein]-L-lysine.</text>
        <dbReference type="EC" id="2.3.2.27"/>
    </reaction>
</comment>
<sequence>MATFTDPLDSITDPSDWADSTFPNLSKLDSLLRCHICKDFLKAPVLTSCDHIFCSVCIRRSLESDKKCPLCHEETYESKLRKVLLLDEISTWFTRNRPELLDKHRPTANNTPEPVAALEPEKPAAPLRYESRKKRAAEDPLVECPVCSTFMSADELQTSHIDSCLANKRARPSPSRPVISSFFKKERTPQTQPEFVKKKTKITNLDPTISTNKLKEKLNYWNLPTGGTRYQMETRMKEFISMYNANLDSVNPVDDRVLINRLMKWEGTYSLSNTAGDTAEDGAQWRRRYRKEYDELIKQARANMNRINTKLDSTD</sequence>
<dbReference type="InterPro" id="IPR013083">
    <property type="entry name" value="Znf_RING/FYVE/PHD"/>
</dbReference>
<dbReference type="GO" id="GO:0006301">
    <property type="term" value="P:DNA damage tolerance"/>
    <property type="evidence" value="ECO:0007669"/>
    <property type="project" value="InterPro"/>
</dbReference>
<dbReference type="SMART" id="SM00184">
    <property type="entry name" value="RING"/>
    <property type="match status" value="1"/>
</dbReference>
<dbReference type="Pfam" id="PF13923">
    <property type="entry name" value="zf-C3HC4_2"/>
    <property type="match status" value="1"/>
</dbReference>
<keyword evidence="9 20" id="KW-0227">DNA damage</keyword>
<keyword evidence="12" id="KW-0862">Zinc</keyword>
<dbReference type="GO" id="GO:0097505">
    <property type="term" value="C:Rad6-Rad18 complex"/>
    <property type="evidence" value="ECO:0007669"/>
    <property type="project" value="TreeGrafter"/>
</dbReference>
<dbReference type="Gene3D" id="3.30.40.10">
    <property type="entry name" value="Zinc/RING finger domain, C3HC4 (zinc finger)"/>
    <property type="match status" value="1"/>
</dbReference>
<dbReference type="GO" id="GO:0008270">
    <property type="term" value="F:zinc ion binding"/>
    <property type="evidence" value="ECO:0007669"/>
    <property type="project" value="UniProtKB-KW"/>
</dbReference>
<accession>A0A9P8TF93</accession>
<comment type="caution">
    <text evidence="23">The sequence shown here is derived from an EMBL/GenBank/DDBJ whole genome shotgun (WGS) entry which is preliminary data.</text>
</comment>
<keyword evidence="24" id="KW-1185">Reference proteome</keyword>
<evidence type="ECO:0000256" key="20">
    <source>
        <dbReference type="PROSITE-ProRule" id="PRU01256"/>
    </source>
</evidence>
<evidence type="ECO:0000256" key="10">
    <source>
        <dbReference type="ARBA" id="ARBA00022771"/>
    </source>
</evidence>
<dbReference type="Gene3D" id="3.30.160.60">
    <property type="entry name" value="Classic Zinc Finger"/>
    <property type="match status" value="1"/>
</dbReference>
<dbReference type="SMART" id="SM00734">
    <property type="entry name" value="ZnF_Rad18"/>
    <property type="match status" value="1"/>
</dbReference>
<gene>
    <name evidence="23" type="ORF">OGATHE_001216</name>
</gene>
<dbReference type="GO" id="GO:0006281">
    <property type="term" value="P:DNA repair"/>
    <property type="evidence" value="ECO:0007669"/>
    <property type="project" value="UniProtKB-KW"/>
</dbReference>
<dbReference type="PROSITE" id="PS50089">
    <property type="entry name" value="ZF_RING_2"/>
    <property type="match status" value="1"/>
</dbReference>
<evidence type="ECO:0000256" key="19">
    <source>
        <dbReference type="PROSITE-ProRule" id="PRU00175"/>
    </source>
</evidence>
<evidence type="ECO:0000256" key="9">
    <source>
        <dbReference type="ARBA" id="ARBA00022763"/>
    </source>
</evidence>
<dbReference type="InterPro" id="IPR039577">
    <property type="entry name" value="Rad18"/>
</dbReference>
<evidence type="ECO:0000256" key="11">
    <source>
        <dbReference type="ARBA" id="ARBA00022786"/>
    </source>
</evidence>
<proteinExistence type="inferred from homology"/>
<evidence type="ECO:0000256" key="18">
    <source>
        <dbReference type="ARBA" id="ARBA00082369"/>
    </source>
</evidence>